<gene>
    <name evidence="2" type="ORF">B7O87_04940</name>
</gene>
<dbReference type="SUPFAM" id="SSF54593">
    <property type="entry name" value="Glyoxalase/Bleomycin resistance protein/Dihydroxybiphenyl dioxygenase"/>
    <property type="match status" value="1"/>
</dbReference>
<evidence type="ECO:0000313" key="2">
    <source>
        <dbReference type="EMBL" id="OSO93976.1"/>
    </source>
</evidence>
<feature type="domain" description="VOC" evidence="1">
    <location>
        <begin position="5"/>
        <end position="134"/>
    </location>
</feature>
<organism evidence="2 3">
    <name type="scientific">Cylindrospermopsis raciborskii CENA303</name>
    <dbReference type="NCBI Taxonomy" id="1170769"/>
    <lineage>
        <taxon>Bacteria</taxon>
        <taxon>Bacillati</taxon>
        <taxon>Cyanobacteriota</taxon>
        <taxon>Cyanophyceae</taxon>
        <taxon>Nostocales</taxon>
        <taxon>Aphanizomenonaceae</taxon>
        <taxon>Cylindrospermopsis</taxon>
    </lineage>
</organism>
<reference evidence="3" key="1">
    <citation type="submission" date="2017-04" db="EMBL/GenBank/DDBJ databases">
        <authorList>
            <person name="Abreu V.A."/>
            <person name="Popin R.V."/>
            <person name="Rigonato J."/>
            <person name="Andreote A.P."/>
            <person name="Schaker P.C."/>
            <person name="Hoff-Risseti C."/>
            <person name="Alvarenga D.O."/>
            <person name="Varani A.M."/>
            <person name="Fiore M.F."/>
        </authorList>
    </citation>
    <scope>NUCLEOTIDE SEQUENCE [LARGE SCALE GENOMIC DNA]</scope>
    <source>
        <strain evidence="3">CENA303</strain>
    </source>
</reference>
<dbReference type="AlphaFoldDB" id="A0A1X4GA22"/>
<protein>
    <submittedName>
        <fullName evidence="2">Glyoxalase</fullName>
    </submittedName>
</protein>
<dbReference type="Pfam" id="PF00903">
    <property type="entry name" value="Glyoxalase"/>
    <property type="match status" value="1"/>
</dbReference>
<evidence type="ECO:0000259" key="1">
    <source>
        <dbReference type="PROSITE" id="PS51819"/>
    </source>
</evidence>
<dbReference type="Proteomes" id="UP000192997">
    <property type="component" value="Unassembled WGS sequence"/>
</dbReference>
<accession>A0A1X4GA22</accession>
<dbReference type="PROSITE" id="PS51819">
    <property type="entry name" value="VOC"/>
    <property type="match status" value="1"/>
</dbReference>
<name>A0A1X4GA22_9CYAN</name>
<comment type="caution">
    <text evidence="2">The sequence shown here is derived from an EMBL/GenBank/DDBJ whole genome shotgun (WGS) entry which is preliminary data.</text>
</comment>
<proteinExistence type="predicted"/>
<sequence>MTLQIFSQVALTCKDPLATEIFYTKNFGFRRVRVAKLPDGDQIVFIKMADSAFYFELFKAKEELPIPRPTLDGPQYPGLRHLAFKVDNVDAKLAEIGSDAVITLGPINFDDYIPGWRTVWIADPDGRIVEISQGFQDEIDVPPLKFI</sequence>
<dbReference type="InterPro" id="IPR037523">
    <property type="entry name" value="VOC_core"/>
</dbReference>
<dbReference type="Gene3D" id="3.10.180.10">
    <property type="entry name" value="2,3-Dihydroxybiphenyl 1,2-Dioxygenase, domain 1"/>
    <property type="match status" value="1"/>
</dbReference>
<dbReference type="InterPro" id="IPR004360">
    <property type="entry name" value="Glyas_Fos-R_dOase_dom"/>
</dbReference>
<dbReference type="InterPro" id="IPR029068">
    <property type="entry name" value="Glyas_Bleomycin-R_OHBP_Dase"/>
</dbReference>
<evidence type="ECO:0000313" key="3">
    <source>
        <dbReference type="Proteomes" id="UP000192997"/>
    </source>
</evidence>
<dbReference type="EMBL" id="NBYN01000016">
    <property type="protein sequence ID" value="OSO93976.1"/>
    <property type="molecule type" value="Genomic_DNA"/>
</dbReference>